<evidence type="ECO:0000256" key="7">
    <source>
        <dbReference type="ARBA" id="ARBA00022889"/>
    </source>
</evidence>
<accession>A0A7K6JEG3</accession>
<keyword evidence="8 13" id="KW-1133">Transmembrane helix</keyword>
<dbReference type="CDD" id="cd11304">
    <property type="entry name" value="Cadherin_repeat"/>
    <property type="match status" value="4"/>
</dbReference>
<keyword evidence="6 11" id="KW-0106">Calcium</keyword>
<feature type="non-terminal residue" evidence="15">
    <location>
        <position position="562"/>
    </location>
</feature>
<dbReference type="GO" id="GO:0005886">
    <property type="term" value="C:plasma membrane"/>
    <property type="evidence" value="ECO:0007669"/>
    <property type="project" value="UniProtKB-SubCell"/>
</dbReference>
<dbReference type="FunFam" id="2.60.40.60:FF:000248">
    <property type="entry name" value="Protocadherin 10"/>
    <property type="match status" value="1"/>
</dbReference>
<evidence type="ECO:0000256" key="6">
    <source>
        <dbReference type="ARBA" id="ARBA00022837"/>
    </source>
</evidence>
<dbReference type="InterPro" id="IPR002126">
    <property type="entry name" value="Cadherin-like_dom"/>
</dbReference>
<feature type="domain" description="Cadherin" evidence="14">
    <location>
        <begin position="212"/>
        <end position="316"/>
    </location>
</feature>
<evidence type="ECO:0000256" key="4">
    <source>
        <dbReference type="ARBA" id="ARBA00022729"/>
    </source>
</evidence>
<comment type="caution">
    <text evidence="15">The sequence shown here is derived from an EMBL/GenBank/DDBJ whole genome shotgun (WGS) entry which is preliminary data.</text>
</comment>
<dbReference type="FunFam" id="2.60.40.60:FF:000002">
    <property type="entry name" value="Protocadherin alpha 2"/>
    <property type="match status" value="1"/>
</dbReference>
<keyword evidence="16" id="KW-1185">Reference proteome</keyword>
<dbReference type="AlphaFoldDB" id="A0A7K6JEG3"/>
<dbReference type="PANTHER" id="PTHR24028">
    <property type="entry name" value="CADHERIN-87A"/>
    <property type="match status" value="1"/>
</dbReference>
<feature type="domain" description="Cadherin" evidence="14">
    <location>
        <begin position="107"/>
        <end position="211"/>
    </location>
</feature>
<dbReference type="Pfam" id="PF16492">
    <property type="entry name" value="Cadherin_C_2"/>
    <property type="match status" value="1"/>
</dbReference>
<dbReference type="Pfam" id="PF00028">
    <property type="entry name" value="Cadherin"/>
    <property type="match status" value="3"/>
</dbReference>
<dbReference type="PANTHER" id="PTHR24028:SF234">
    <property type="entry name" value="PROTOCADHERIN GAMMA-A3"/>
    <property type="match status" value="1"/>
</dbReference>
<reference evidence="15 16" key="1">
    <citation type="submission" date="2019-09" db="EMBL/GenBank/DDBJ databases">
        <title>Bird 10,000 Genomes (B10K) Project - Family phase.</title>
        <authorList>
            <person name="Zhang G."/>
        </authorList>
    </citation>
    <scope>NUCLEOTIDE SEQUENCE [LARGE SCALE GENOMIC DNA]</scope>
    <source>
        <strain evidence="15">B10K-DU-029-43</strain>
        <tissue evidence="15">Heart</tissue>
    </source>
</reference>
<evidence type="ECO:0000256" key="5">
    <source>
        <dbReference type="ARBA" id="ARBA00022737"/>
    </source>
</evidence>
<evidence type="ECO:0000256" key="1">
    <source>
        <dbReference type="ARBA" id="ARBA00004251"/>
    </source>
</evidence>
<dbReference type="InterPro" id="IPR032455">
    <property type="entry name" value="Cadherin_C"/>
</dbReference>
<keyword evidence="3 13" id="KW-0812">Transmembrane</keyword>
<evidence type="ECO:0000256" key="13">
    <source>
        <dbReference type="SAM" id="Phobius"/>
    </source>
</evidence>
<dbReference type="PRINTS" id="PR00205">
    <property type="entry name" value="CADHERIN"/>
</dbReference>
<name>A0A7K6JEG3_9CORV</name>
<feature type="region of interest" description="Disordered" evidence="12">
    <location>
        <begin position="1"/>
        <end position="20"/>
    </location>
</feature>
<keyword evidence="4" id="KW-0732">Signal</keyword>
<evidence type="ECO:0000256" key="12">
    <source>
        <dbReference type="SAM" id="MobiDB-lite"/>
    </source>
</evidence>
<feature type="transmembrane region" description="Helical" evidence="13">
    <location>
        <begin position="459"/>
        <end position="481"/>
    </location>
</feature>
<evidence type="ECO:0000256" key="2">
    <source>
        <dbReference type="ARBA" id="ARBA00022475"/>
    </source>
</evidence>
<protein>
    <submittedName>
        <fullName evidence="15">PCDGA protein</fullName>
    </submittedName>
</protein>
<dbReference type="PROSITE" id="PS00232">
    <property type="entry name" value="CADHERIN_1"/>
    <property type="match status" value="3"/>
</dbReference>
<dbReference type="FunFam" id="2.60.40.60:FF:000007">
    <property type="entry name" value="Protocadherin alpha 2"/>
    <property type="match status" value="1"/>
</dbReference>
<dbReference type="InterPro" id="IPR015919">
    <property type="entry name" value="Cadherin-like_sf"/>
</dbReference>
<evidence type="ECO:0000256" key="8">
    <source>
        <dbReference type="ARBA" id="ARBA00022989"/>
    </source>
</evidence>
<evidence type="ECO:0000256" key="10">
    <source>
        <dbReference type="ARBA" id="ARBA00023180"/>
    </source>
</evidence>
<feature type="domain" description="Cadherin" evidence="14">
    <location>
        <begin position="3"/>
        <end position="106"/>
    </location>
</feature>
<feature type="non-terminal residue" evidence="15">
    <location>
        <position position="1"/>
    </location>
</feature>
<dbReference type="InterPro" id="IPR020894">
    <property type="entry name" value="Cadherin_CS"/>
</dbReference>
<evidence type="ECO:0000256" key="11">
    <source>
        <dbReference type="PROSITE-ProRule" id="PRU00043"/>
    </source>
</evidence>
<feature type="region of interest" description="Disordered" evidence="12">
    <location>
        <begin position="542"/>
        <end position="562"/>
    </location>
</feature>
<dbReference type="PROSITE" id="PS50268">
    <property type="entry name" value="CADHERIN_2"/>
    <property type="match status" value="4"/>
</dbReference>
<gene>
    <name evidence="15" type="primary">Pcdhga10_2</name>
    <name evidence="15" type="ORF">MACNIG_R11619</name>
</gene>
<dbReference type="Proteomes" id="UP000574967">
    <property type="component" value="Unassembled WGS sequence"/>
</dbReference>
<sequence>LRMSEMTTPGARFPLPRAYDPDMGQSSLQSYELSGDEHFSLAVQAGPGGDQRPELVLAKALDREEAAVHALGELVLRASDGGDPARTGTARIRVAVVDANDNAPVFSQAEYTVRVPEDVPVGSTLVTVTATDADEGQNGHVKYSLKKQTDMASDIFHLDTETGAIKLLRILDFEEGNSYELEVQAHDSGALFDTTKVAITVTDVNDNVPELTVSSKLNEISEDAPPGTVVALLNVHDRDSGANGEVRCSLDEDVPFRLEKSFEDYYRVVTAQKLDREQVSEYNVTVRAADGGSPALQSSAVLALRVLDVNDNAPVFAQERYSARLAENNAAGALVLTVRATDADWGQNARVRYRLSEGRVRGAPLSSYVSVQAETGALYALRSFDYEEVRELELWVRAEDGGAPALSSNVSVRLLIVDENDNAPQVLYPPVAAASGAGWSGVELAPRSSEPGALVLTRWLVLAVGAVSCLFVGFLLLLLALRVRRWRREQLLAAESGALRGVPVSHFVGIDGVRAFLQSYSHEVSLTADSRKSQLRFSGGSCCDTLPARPPPDEPAPLLGEE</sequence>
<dbReference type="SUPFAM" id="SSF49313">
    <property type="entry name" value="Cadherin-like"/>
    <property type="match status" value="4"/>
</dbReference>
<evidence type="ECO:0000256" key="3">
    <source>
        <dbReference type="ARBA" id="ARBA00022692"/>
    </source>
</evidence>
<organism evidence="15 16">
    <name type="scientific">Machaerirhynchus nigripectus</name>
    <dbReference type="NCBI Taxonomy" id="1160894"/>
    <lineage>
        <taxon>Eukaryota</taxon>
        <taxon>Metazoa</taxon>
        <taxon>Chordata</taxon>
        <taxon>Craniata</taxon>
        <taxon>Vertebrata</taxon>
        <taxon>Euteleostomi</taxon>
        <taxon>Archelosauria</taxon>
        <taxon>Archosauria</taxon>
        <taxon>Dinosauria</taxon>
        <taxon>Saurischia</taxon>
        <taxon>Theropoda</taxon>
        <taxon>Coelurosauria</taxon>
        <taxon>Aves</taxon>
        <taxon>Neognathae</taxon>
        <taxon>Neoaves</taxon>
        <taxon>Telluraves</taxon>
        <taxon>Australaves</taxon>
        <taxon>Passeriformes</taxon>
        <taxon>Corvoidea</taxon>
        <taxon>Dicruridae</taxon>
        <taxon>Machaerirhynchus</taxon>
    </lineage>
</organism>
<keyword evidence="2" id="KW-1003">Cell membrane</keyword>
<keyword evidence="10" id="KW-0325">Glycoprotein</keyword>
<keyword evidence="5" id="KW-0677">Repeat</keyword>
<dbReference type="FunFam" id="2.60.40.60:FF:000001">
    <property type="entry name" value="Protocadherin alpha 2"/>
    <property type="match status" value="1"/>
</dbReference>
<feature type="domain" description="Cadherin" evidence="14">
    <location>
        <begin position="317"/>
        <end position="426"/>
    </location>
</feature>
<evidence type="ECO:0000313" key="15">
    <source>
        <dbReference type="EMBL" id="NWV98297.1"/>
    </source>
</evidence>
<dbReference type="GO" id="GO:0007156">
    <property type="term" value="P:homophilic cell adhesion via plasma membrane adhesion molecules"/>
    <property type="evidence" value="ECO:0007669"/>
    <property type="project" value="InterPro"/>
</dbReference>
<dbReference type="EMBL" id="VZRQ01009175">
    <property type="protein sequence ID" value="NWV98297.1"/>
    <property type="molecule type" value="Genomic_DNA"/>
</dbReference>
<dbReference type="SMART" id="SM00112">
    <property type="entry name" value="CA"/>
    <property type="match status" value="4"/>
</dbReference>
<keyword evidence="9 13" id="KW-0472">Membrane</keyword>
<evidence type="ECO:0000259" key="14">
    <source>
        <dbReference type="PROSITE" id="PS50268"/>
    </source>
</evidence>
<dbReference type="Gene3D" id="2.60.40.60">
    <property type="entry name" value="Cadherins"/>
    <property type="match status" value="4"/>
</dbReference>
<comment type="subcellular location">
    <subcellularLocation>
        <location evidence="1">Cell membrane</location>
        <topology evidence="1">Single-pass type I membrane protein</topology>
    </subcellularLocation>
</comment>
<keyword evidence="7" id="KW-0130">Cell adhesion</keyword>
<evidence type="ECO:0000256" key="9">
    <source>
        <dbReference type="ARBA" id="ARBA00023136"/>
    </source>
</evidence>
<evidence type="ECO:0000313" key="16">
    <source>
        <dbReference type="Proteomes" id="UP000574967"/>
    </source>
</evidence>
<proteinExistence type="predicted"/>
<dbReference type="InterPro" id="IPR050174">
    <property type="entry name" value="Protocadherin/Cadherin-CA"/>
</dbReference>
<dbReference type="GO" id="GO:0005509">
    <property type="term" value="F:calcium ion binding"/>
    <property type="evidence" value="ECO:0007669"/>
    <property type="project" value="UniProtKB-UniRule"/>
</dbReference>